<accession>A0AAD4U7H0</accession>
<proteinExistence type="predicted"/>
<dbReference type="EMBL" id="JAKZEL010000011">
    <property type="protein sequence ID" value="KAI4539194.1"/>
    <property type="molecule type" value="Genomic_DNA"/>
</dbReference>
<comment type="caution">
    <text evidence="4">The sequence shown here is derived from an EMBL/GenBank/DDBJ whole genome shotgun (WGS) entry which is preliminary data.</text>
</comment>
<dbReference type="FunFam" id="3.30.160.60:FF:001998">
    <property type="entry name" value="Transcription factor IIIA"/>
    <property type="match status" value="1"/>
</dbReference>
<evidence type="ECO:0000313" key="4">
    <source>
        <dbReference type="EMBL" id="KAI4539194.1"/>
    </source>
</evidence>
<dbReference type="GO" id="GO:0005634">
    <property type="term" value="C:nucleus"/>
    <property type="evidence" value="ECO:0007669"/>
    <property type="project" value="TreeGrafter"/>
</dbReference>
<keyword evidence="2" id="KW-0479">Metal-binding</keyword>
<dbReference type="Proteomes" id="UP001214576">
    <property type="component" value="Unassembled WGS sequence"/>
</dbReference>
<dbReference type="Pfam" id="PF00096">
    <property type="entry name" value="zf-C2H2"/>
    <property type="match status" value="1"/>
</dbReference>
<evidence type="ECO:0000256" key="1">
    <source>
        <dbReference type="ARBA" id="ARBA00040434"/>
    </source>
</evidence>
<evidence type="ECO:0000313" key="5">
    <source>
        <dbReference type="Proteomes" id="UP001214576"/>
    </source>
</evidence>
<dbReference type="SMART" id="SM00355">
    <property type="entry name" value="ZnF_C2H2"/>
    <property type="match status" value="2"/>
</dbReference>
<dbReference type="GO" id="GO:0008270">
    <property type="term" value="F:zinc ion binding"/>
    <property type="evidence" value="ECO:0007669"/>
    <property type="project" value="UniProtKB-KW"/>
</dbReference>
<dbReference type="SUPFAM" id="SSF57667">
    <property type="entry name" value="beta-beta-alpha zinc fingers"/>
    <property type="match status" value="1"/>
</dbReference>
<sequence>MRMHASEQNLCRCPREGCGHTYTTVFTLQSHILSFHEERCPFVCEHAGCGKTFAMKQSLSRHAGVCNPDRKKTKVRPSSEKRSLASTLSVYLPPKRTQGLAVPCPETGSCRAA</sequence>
<keyword evidence="2" id="KW-0862">Zinc</keyword>
<evidence type="ECO:0000256" key="2">
    <source>
        <dbReference type="PROSITE-ProRule" id="PRU00042"/>
    </source>
</evidence>
<name>A0AAD4U7H0_OVIAM</name>
<dbReference type="InterPro" id="IPR051061">
    <property type="entry name" value="Zinc_finger_trans_reg"/>
</dbReference>
<feature type="domain" description="C2H2-type" evidence="3">
    <location>
        <begin position="42"/>
        <end position="71"/>
    </location>
</feature>
<dbReference type="InterPro" id="IPR036236">
    <property type="entry name" value="Znf_C2H2_sf"/>
</dbReference>
<evidence type="ECO:0000259" key="3">
    <source>
        <dbReference type="PROSITE" id="PS50157"/>
    </source>
</evidence>
<reference evidence="4" key="1">
    <citation type="submission" date="2022-03" db="EMBL/GenBank/DDBJ databases">
        <title>Genomic analyses of argali, domestic sheep and their hybrids provide insights into chromosomal evolution, heterosis and genetic basis of agronomic traits.</title>
        <authorList>
            <person name="Li M."/>
        </authorList>
    </citation>
    <scope>NUCLEOTIDE SEQUENCE</scope>
    <source>
        <strain evidence="4">CAU-MHL-2022a</strain>
        <tissue evidence="4">Skin</tissue>
    </source>
</reference>
<organism evidence="4 5">
    <name type="scientific">Ovis ammon polii</name>
    <dbReference type="NCBI Taxonomy" id="230172"/>
    <lineage>
        <taxon>Eukaryota</taxon>
        <taxon>Metazoa</taxon>
        <taxon>Chordata</taxon>
        <taxon>Craniata</taxon>
        <taxon>Vertebrata</taxon>
        <taxon>Euteleostomi</taxon>
        <taxon>Mammalia</taxon>
        <taxon>Eutheria</taxon>
        <taxon>Laurasiatheria</taxon>
        <taxon>Artiodactyla</taxon>
        <taxon>Ruminantia</taxon>
        <taxon>Pecora</taxon>
        <taxon>Bovidae</taxon>
        <taxon>Caprinae</taxon>
        <taxon>Ovis</taxon>
    </lineage>
</organism>
<keyword evidence="5" id="KW-1185">Reference proteome</keyword>
<gene>
    <name evidence="4" type="ORF">MG293_010586</name>
</gene>
<dbReference type="Gene3D" id="3.30.160.60">
    <property type="entry name" value="Classic Zinc Finger"/>
    <property type="match status" value="1"/>
</dbReference>
<keyword evidence="2" id="KW-0863">Zinc-finger</keyword>
<dbReference type="PANTHER" id="PTHR46179">
    <property type="entry name" value="ZINC FINGER PROTEIN"/>
    <property type="match status" value="1"/>
</dbReference>
<protein>
    <recommendedName>
        <fullName evidence="1">Transcription factor IIIA</fullName>
    </recommendedName>
</protein>
<dbReference type="InterPro" id="IPR013087">
    <property type="entry name" value="Znf_C2H2_type"/>
</dbReference>
<dbReference type="AlphaFoldDB" id="A0AAD4U7H0"/>
<dbReference type="PROSITE" id="PS50157">
    <property type="entry name" value="ZINC_FINGER_C2H2_2"/>
    <property type="match status" value="1"/>
</dbReference>
<dbReference type="PANTHER" id="PTHR46179:SF1">
    <property type="entry name" value="TRANSCRIPTION FACTOR IIIA"/>
    <property type="match status" value="1"/>
</dbReference>